<proteinExistence type="predicted"/>
<gene>
    <name evidence="1" type="ORF">GCM10020221_23530</name>
</gene>
<dbReference type="InterPro" id="IPR027417">
    <property type="entry name" value="P-loop_NTPase"/>
</dbReference>
<organism evidence="1 2">
    <name type="scientific">Streptomyces thioluteus</name>
    <dbReference type="NCBI Taxonomy" id="66431"/>
    <lineage>
        <taxon>Bacteria</taxon>
        <taxon>Bacillati</taxon>
        <taxon>Actinomycetota</taxon>
        <taxon>Actinomycetes</taxon>
        <taxon>Kitasatosporales</taxon>
        <taxon>Streptomycetaceae</taxon>
        <taxon>Streptomyces</taxon>
    </lineage>
</organism>
<dbReference type="SUPFAM" id="SSF52540">
    <property type="entry name" value="P-loop containing nucleoside triphosphate hydrolases"/>
    <property type="match status" value="1"/>
</dbReference>
<reference evidence="1 2" key="1">
    <citation type="journal article" date="2019" name="Int. J. Syst. Evol. Microbiol.">
        <title>The Global Catalogue of Microorganisms (GCM) 10K type strain sequencing project: providing services to taxonomists for standard genome sequencing and annotation.</title>
        <authorList>
            <consortium name="The Broad Institute Genomics Platform"/>
            <consortium name="The Broad Institute Genome Sequencing Center for Infectious Disease"/>
            <person name="Wu L."/>
            <person name="Ma J."/>
        </authorList>
    </citation>
    <scope>NUCLEOTIDE SEQUENCE [LARGE SCALE GENOMIC DNA]</scope>
    <source>
        <strain evidence="1 2">JCM 4087</strain>
    </source>
</reference>
<evidence type="ECO:0000313" key="2">
    <source>
        <dbReference type="Proteomes" id="UP001501102"/>
    </source>
</evidence>
<protein>
    <recommendedName>
        <fullName evidence="3">ABC transporter ATP-binding protein</fullName>
    </recommendedName>
</protein>
<keyword evidence="2" id="KW-1185">Reference proteome</keyword>
<evidence type="ECO:0000313" key="1">
    <source>
        <dbReference type="EMBL" id="GAA2926884.1"/>
    </source>
</evidence>
<sequence>MEALRGLAAEGHAIVLATHDVELAAELAHRVVVLAEGEVVADGPTPDVVVSSPAFAPQVAKILSPLPWLTVPQVREALS</sequence>
<evidence type="ECO:0008006" key="3">
    <source>
        <dbReference type="Google" id="ProtNLM"/>
    </source>
</evidence>
<accession>A0ABN3WSV0</accession>
<comment type="caution">
    <text evidence="1">The sequence shown here is derived from an EMBL/GenBank/DDBJ whole genome shotgun (WGS) entry which is preliminary data.</text>
</comment>
<dbReference type="EMBL" id="BAAAXZ010000088">
    <property type="protein sequence ID" value="GAA2926884.1"/>
    <property type="molecule type" value="Genomic_DNA"/>
</dbReference>
<name>A0ABN3WSV0_STRTU</name>
<dbReference type="Gene3D" id="3.40.50.300">
    <property type="entry name" value="P-loop containing nucleotide triphosphate hydrolases"/>
    <property type="match status" value="1"/>
</dbReference>
<dbReference type="Proteomes" id="UP001501102">
    <property type="component" value="Unassembled WGS sequence"/>
</dbReference>